<keyword evidence="2" id="KW-1185">Reference proteome</keyword>
<dbReference type="Proteomes" id="UP000274046">
    <property type="component" value="Unassembled WGS sequence"/>
</dbReference>
<dbReference type="AlphaFoldDB" id="A0A3N0BQ20"/>
<protein>
    <submittedName>
        <fullName evidence="1">Uncharacterized protein</fullName>
    </submittedName>
</protein>
<sequence length="75" mass="8646">MKDRNKVFLVDVTDNTVFEQLKVATTGIAFLLIQFIYKLRGVNKDCMYSLPKFQIGIHKYEIINLFSSAACQNLK</sequence>
<organism evidence="1 2">
    <name type="scientific">Pedobacter jejuensis</name>
    <dbReference type="NCBI Taxonomy" id="1268550"/>
    <lineage>
        <taxon>Bacteria</taxon>
        <taxon>Pseudomonadati</taxon>
        <taxon>Bacteroidota</taxon>
        <taxon>Sphingobacteriia</taxon>
        <taxon>Sphingobacteriales</taxon>
        <taxon>Sphingobacteriaceae</taxon>
        <taxon>Pedobacter</taxon>
    </lineage>
</organism>
<gene>
    <name evidence="1" type="ORF">D7004_15615</name>
</gene>
<evidence type="ECO:0000313" key="2">
    <source>
        <dbReference type="Proteomes" id="UP000274046"/>
    </source>
</evidence>
<proteinExistence type="predicted"/>
<evidence type="ECO:0000313" key="1">
    <source>
        <dbReference type="EMBL" id="RNL51148.1"/>
    </source>
</evidence>
<accession>A0A3N0BQ20</accession>
<dbReference type="EMBL" id="RBEE01000042">
    <property type="protein sequence ID" value="RNL51148.1"/>
    <property type="molecule type" value="Genomic_DNA"/>
</dbReference>
<comment type="caution">
    <text evidence="1">The sequence shown here is derived from an EMBL/GenBank/DDBJ whole genome shotgun (WGS) entry which is preliminary data.</text>
</comment>
<reference evidence="1 2" key="1">
    <citation type="submission" date="2018-10" db="EMBL/GenBank/DDBJ databases">
        <title>Genome sequencing of Pedobacter jejuensis TNB23.</title>
        <authorList>
            <person name="Cho Y.-J."/>
            <person name="Cho A."/>
            <person name="Kim O.-S."/>
        </authorList>
    </citation>
    <scope>NUCLEOTIDE SEQUENCE [LARGE SCALE GENOMIC DNA]</scope>
    <source>
        <strain evidence="1 2">TNB23</strain>
    </source>
</reference>
<name>A0A3N0BQ20_9SPHI</name>